<keyword evidence="11" id="KW-1185">Reference proteome</keyword>
<dbReference type="Proteomes" id="UP000826775">
    <property type="component" value="Chromosome"/>
</dbReference>
<dbReference type="InterPro" id="IPR036477">
    <property type="entry name" value="Formyl_transf_N_sf"/>
</dbReference>
<dbReference type="EC" id="2.1.2.2" evidence="2"/>
<dbReference type="RefSeq" id="WP_260320520.1">
    <property type="nucleotide sequence ID" value="NZ_AP024814.1"/>
</dbReference>
<evidence type="ECO:0000256" key="7">
    <source>
        <dbReference type="ARBA" id="ARBA00041682"/>
    </source>
</evidence>
<dbReference type="Gene3D" id="3.40.50.170">
    <property type="entry name" value="Formyl transferase, N-terminal domain"/>
    <property type="match status" value="1"/>
</dbReference>
<gene>
    <name evidence="10" type="primary">purN</name>
    <name evidence="10" type="ORF">NHP190003_10330</name>
</gene>
<evidence type="ECO:0000256" key="3">
    <source>
        <dbReference type="ARBA" id="ARBA00022679"/>
    </source>
</evidence>
<name>A0ABM7SAU9_9HELI</name>
<evidence type="ECO:0000256" key="5">
    <source>
        <dbReference type="ARBA" id="ARBA00038440"/>
    </source>
</evidence>
<proteinExistence type="inferred from homology"/>
<dbReference type="SUPFAM" id="SSF53328">
    <property type="entry name" value="Formyltransferase"/>
    <property type="match status" value="1"/>
</dbReference>
<evidence type="ECO:0000256" key="1">
    <source>
        <dbReference type="ARBA" id="ARBA00005054"/>
    </source>
</evidence>
<reference evidence="10 11" key="1">
    <citation type="submission" date="2021-07" db="EMBL/GenBank/DDBJ databases">
        <title>Novel Helicobacter sp. Isolated from a dog.</title>
        <authorList>
            <person name="Rimbara E."/>
            <person name="Suzuki M."/>
        </authorList>
    </citation>
    <scope>NUCLEOTIDE SEQUENCE [LARGE SCALE GENOMIC DNA]</scope>
    <source>
        <strain evidence="11">NHP19-003</strain>
    </source>
</reference>
<accession>A0ABM7SAU9</accession>
<dbReference type="InterPro" id="IPR001555">
    <property type="entry name" value="GART_AS"/>
</dbReference>
<organism evidence="10 11">
    <name type="scientific">Helicobacter gastrocanis</name>
    <dbReference type="NCBI Taxonomy" id="2849641"/>
    <lineage>
        <taxon>Bacteria</taxon>
        <taxon>Pseudomonadati</taxon>
        <taxon>Campylobacterota</taxon>
        <taxon>Epsilonproteobacteria</taxon>
        <taxon>Campylobacterales</taxon>
        <taxon>Helicobacteraceae</taxon>
        <taxon>Helicobacter</taxon>
    </lineage>
</organism>
<evidence type="ECO:0000259" key="9">
    <source>
        <dbReference type="Pfam" id="PF00551"/>
    </source>
</evidence>
<comment type="similarity">
    <text evidence="5">Belongs to the GART family.</text>
</comment>
<dbReference type="InterPro" id="IPR002376">
    <property type="entry name" value="Formyl_transf_N"/>
</dbReference>
<evidence type="ECO:0000313" key="10">
    <source>
        <dbReference type="EMBL" id="BCZ17751.1"/>
    </source>
</evidence>
<dbReference type="EMBL" id="AP024814">
    <property type="protein sequence ID" value="BCZ17751.1"/>
    <property type="molecule type" value="Genomic_DNA"/>
</dbReference>
<evidence type="ECO:0000256" key="8">
    <source>
        <dbReference type="ARBA" id="ARBA00047664"/>
    </source>
</evidence>
<evidence type="ECO:0000256" key="2">
    <source>
        <dbReference type="ARBA" id="ARBA00012254"/>
    </source>
</evidence>
<dbReference type="Pfam" id="PF00551">
    <property type="entry name" value="Formyl_trans_N"/>
    <property type="match status" value="1"/>
</dbReference>
<dbReference type="PANTHER" id="PTHR43369:SF2">
    <property type="entry name" value="PHOSPHORIBOSYLGLYCINAMIDE FORMYLTRANSFERASE"/>
    <property type="match status" value="1"/>
</dbReference>
<evidence type="ECO:0000313" key="11">
    <source>
        <dbReference type="Proteomes" id="UP000826775"/>
    </source>
</evidence>
<dbReference type="PANTHER" id="PTHR43369">
    <property type="entry name" value="PHOSPHORIBOSYLGLYCINAMIDE FORMYLTRANSFERASE"/>
    <property type="match status" value="1"/>
</dbReference>
<evidence type="ECO:0000256" key="4">
    <source>
        <dbReference type="ARBA" id="ARBA00022755"/>
    </source>
</evidence>
<keyword evidence="3" id="KW-0808">Transferase</keyword>
<evidence type="ECO:0000256" key="6">
    <source>
        <dbReference type="ARBA" id="ARBA00041324"/>
    </source>
</evidence>
<feature type="domain" description="Formyl transferase N-terminal" evidence="9">
    <location>
        <begin position="23"/>
        <end position="191"/>
    </location>
</feature>
<comment type="catalytic activity">
    <reaction evidence="8">
        <text>N(1)-(5-phospho-beta-D-ribosyl)glycinamide + (6R)-10-formyltetrahydrofolate = N(2)-formyl-N(1)-(5-phospho-beta-D-ribosyl)glycinamide + (6S)-5,6,7,8-tetrahydrofolate + H(+)</text>
        <dbReference type="Rhea" id="RHEA:15053"/>
        <dbReference type="ChEBI" id="CHEBI:15378"/>
        <dbReference type="ChEBI" id="CHEBI:57453"/>
        <dbReference type="ChEBI" id="CHEBI:143788"/>
        <dbReference type="ChEBI" id="CHEBI:147286"/>
        <dbReference type="ChEBI" id="CHEBI:195366"/>
        <dbReference type="EC" id="2.1.2.2"/>
    </reaction>
</comment>
<keyword evidence="4" id="KW-0658">Purine biosynthesis</keyword>
<protein>
    <recommendedName>
        <fullName evidence="2">phosphoribosylglycinamide formyltransferase 1</fullName>
        <ecNumber evidence="2">2.1.2.2</ecNumber>
    </recommendedName>
    <alternativeName>
        <fullName evidence="7">5'-phosphoribosylglycinamide transformylase</fullName>
    </alternativeName>
    <alternativeName>
        <fullName evidence="6">GAR transformylase</fullName>
    </alternativeName>
</protein>
<dbReference type="PROSITE" id="PS00373">
    <property type="entry name" value="GART"/>
    <property type="match status" value="1"/>
</dbReference>
<comment type="pathway">
    <text evidence="1">Purine metabolism; IMP biosynthesis via de novo pathway; N(2)-formyl-N(1)-(5-phospho-D-ribosyl)glycinamide from N(1)-(5-phospho-D-ribosyl)glycinamide (10-formyl THF route): step 1/1.</text>
</comment>
<sequence>MGVFAPLRKHANMPGMHSLKLGILFSAEGTNMQNLVEKLHRQVYNHQGTLTRLEFALCATNNPRAGGIKRCEKLNMPFIVGTEDDFIPAFRGCALILCAGYNKILSPKFLAHFKALNIHPSFLPKHKGANALERSFKSQSALGVSVHWVNEKLDGGKIILQENLSLKPQESLASYTQRVHALEYALYPQAVLKALKLCAHA</sequence>